<evidence type="ECO:0000313" key="10">
    <source>
        <dbReference type="Proteomes" id="UP000001933"/>
    </source>
</evidence>
<keyword evidence="2" id="KW-0678">Repressor</keyword>
<accession>Q2LW55</accession>
<dbReference type="InterPro" id="IPR002481">
    <property type="entry name" value="FUR"/>
</dbReference>
<dbReference type="AlphaFoldDB" id="Q2LW55"/>
<dbReference type="Gene3D" id="1.10.10.10">
    <property type="entry name" value="Winged helix-like DNA-binding domain superfamily/Winged helix DNA-binding domain"/>
    <property type="match status" value="1"/>
</dbReference>
<dbReference type="PANTHER" id="PTHR33202:SF8">
    <property type="entry name" value="PEROXIDE-RESPONSIVE REPRESSOR PERR"/>
    <property type="match status" value="1"/>
</dbReference>
<dbReference type="STRING" id="56780.SYN_02524"/>
<dbReference type="Proteomes" id="UP000001933">
    <property type="component" value="Chromosome"/>
</dbReference>
<reference evidence="9 10" key="1">
    <citation type="journal article" date="2007" name="Proc. Natl. Acad. Sci. U.S.A.">
        <title>The genome of Syntrophus aciditrophicus: life at the thermodynamic limit of microbial growth.</title>
        <authorList>
            <person name="McInerney M.J."/>
            <person name="Rohlin L."/>
            <person name="Mouttaki H."/>
            <person name="Kim U."/>
            <person name="Krupp R.S."/>
            <person name="Rios-Hernandez L."/>
            <person name="Sieber J."/>
            <person name="Struchtemeyer C.G."/>
            <person name="Bhattacharyya A."/>
            <person name="Campbell J.W."/>
            <person name="Gunsalus R.P."/>
        </authorList>
    </citation>
    <scope>NUCLEOTIDE SEQUENCE [LARGE SCALE GENOMIC DNA]</scope>
    <source>
        <strain evidence="9 10">SB</strain>
    </source>
</reference>
<dbReference type="InterPro" id="IPR036390">
    <property type="entry name" value="WH_DNA-bd_sf"/>
</dbReference>
<sequence length="171" mass="19953">MYFLEKLLNNNCYNLIRMKKYKEFGFKLTPQRLAILEYLKDNRDHPSAADIYAAVLEKFPTMSFATVYNTLKALKKKDNVIELAIDSGRKRYDPDTVRHHHLICTVCRKIVDIYLEFDLKLPGADRHGFEITENHVDFYGVCPECRKGGDVRQQKTQLKRKEPPAACEKNP</sequence>
<dbReference type="GO" id="GO:1900376">
    <property type="term" value="P:regulation of secondary metabolite biosynthetic process"/>
    <property type="evidence" value="ECO:0007669"/>
    <property type="project" value="TreeGrafter"/>
</dbReference>
<evidence type="ECO:0000256" key="2">
    <source>
        <dbReference type="ARBA" id="ARBA00022491"/>
    </source>
</evidence>
<evidence type="ECO:0000256" key="7">
    <source>
        <dbReference type="PIRSR" id="PIRSR602481-1"/>
    </source>
</evidence>
<evidence type="ECO:0000256" key="8">
    <source>
        <dbReference type="SAM" id="MobiDB-lite"/>
    </source>
</evidence>
<evidence type="ECO:0000256" key="6">
    <source>
        <dbReference type="ARBA" id="ARBA00023163"/>
    </source>
</evidence>
<comment type="cofactor">
    <cofactor evidence="7">
        <name>Zn(2+)</name>
        <dbReference type="ChEBI" id="CHEBI:29105"/>
    </cofactor>
    <text evidence="7">Binds 1 zinc ion per subunit.</text>
</comment>
<evidence type="ECO:0000256" key="5">
    <source>
        <dbReference type="ARBA" id="ARBA00023125"/>
    </source>
</evidence>
<dbReference type="KEGG" id="sat:SYN_02524"/>
<evidence type="ECO:0000313" key="9">
    <source>
        <dbReference type="EMBL" id="ABC78318.1"/>
    </source>
</evidence>
<dbReference type="InterPro" id="IPR036388">
    <property type="entry name" value="WH-like_DNA-bd_sf"/>
</dbReference>
<feature type="binding site" evidence="7">
    <location>
        <position position="142"/>
    </location>
    <ligand>
        <name>Zn(2+)</name>
        <dbReference type="ChEBI" id="CHEBI:29105"/>
    </ligand>
</feature>
<keyword evidence="5" id="KW-0238">DNA-binding</keyword>
<feature type="binding site" evidence="7">
    <location>
        <position position="104"/>
    </location>
    <ligand>
        <name>Zn(2+)</name>
        <dbReference type="ChEBI" id="CHEBI:29105"/>
    </ligand>
</feature>
<dbReference type="EMBL" id="CP000252">
    <property type="protein sequence ID" value="ABC78318.1"/>
    <property type="molecule type" value="Genomic_DNA"/>
</dbReference>
<dbReference type="InterPro" id="IPR043135">
    <property type="entry name" value="Fur_C"/>
</dbReference>
<feature type="binding site" evidence="7">
    <location>
        <position position="145"/>
    </location>
    <ligand>
        <name>Zn(2+)</name>
        <dbReference type="ChEBI" id="CHEBI:29105"/>
    </ligand>
</feature>
<evidence type="ECO:0000256" key="3">
    <source>
        <dbReference type="ARBA" id="ARBA00022833"/>
    </source>
</evidence>
<evidence type="ECO:0000256" key="1">
    <source>
        <dbReference type="ARBA" id="ARBA00007957"/>
    </source>
</evidence>
<dbReference type="SUPFAM" id="SSF46785">
    <property type="entry name" value="Winged helix' DNA-binding domain"/>
    <property type="match status" value="1"/>
</dbReference>
<proteinExistence type="inferred from homology"/>
<keyword evidence="10" id="KW-1185">Reference proteome</keyword>
<feature type="compositionally biased region" description="Basic and acidic residues" evidence="8">
    <location>
        <begin position="152"/>
        <end position="163"/>
    </location>
</feature>
<dbReference type="Pfam" id="PF01475">
    <property type="entry name" value="FUR"/>
    <property type="match status" value="1"/>
</dbReference>
<dbReference type="GO" id="GO:0045892">
    <property type="term" value="P:negative regulation of DNA-templated transcription"/>
    <property type="evidence" value="ECO:0007669"/>
    <property type="project" value="TreeGrafter"/>
</dbReference>
<dbReference type="PANTHER" id="PTHR33202">
    <property type="entry name" value="ZINC UPTAKE REGULATION PROTEIN"/>
    <property type="match status" value="1"/>
</dbReference>
<dbReference type="eggNOG" id="COG0735">
    <property type="taxonomic scope" value="Bacteria"/>
</dbReference>
<keyword evidence="3 7" id="KW-0862">Zinc</keyword>
<dbReference type="GO" id="GO:0000976">
    <property type="term" value="F:transcription cis-regulatory region binding"/>
    <property type="evidence" value="ECO:0007669"/>
    <property type="project" value="TreeGrafter"/>
</dbReference>
<dbReference type="HOGENOM" id="CLU_096072_4_2_7"/>
<dbReference type="OrthoDB" id="8659436at2"/>
<name>Q2LW55_SYNAS</name>
<comment type="similarity">
    <text evidence="1">Belongs to the Fur family.</text>
</comment>
<keyword evidence="7" id="KW-0479">Metal-binding</keyword>
<dbReference type="CDD" id="cd07153">
    <property type="entry name" value="Fur_like"/>
    <property type="match status" value="1"/>
</dbReference>
<dbReference type="Gene3D" id="3.30.1490.190">
    <property type="match status" value="1"/>
</dbReference>
<gene>
    <name evidence="9" type="ORF">SYN_02524</name>
</gene>
<keyword evidence="4" id="KW-0805">Transcription regulation</keyword>
<keyword evidence="6" id="KW-0804">Transcription</keyword>
<protein>
    <submittedName>
        <fullName evidence="9">Ferric uptake regulator family protein</fullName>
    </submittedName>
</protein>
<organism evidence="9 10">
    <name type="scientific">Syntrophus aciditrophicus (strain SB)</name>
    <dbReference type="NCBI Taxonomy" id="56780"/>
    <lineage>
        <taxon>Bacteria</taxon>
        <taxon>Pseudomonadati</taxon>
        <taxon>Thermodesulfobacteriota</taxon>
        <taxon>Syntrophia</taxon>
        <taxon>Syntrophales</taxon>
        <taxon>Syntrophaceae</taxon>
        <taxon>Syntrophus</taxon>
    </lineage>
</organism>
<dbReference type="InParanoid" id="Q2LW55"/>
<dbReference type="GO" id="GO:0003700">
    <property type="term" value="F:DNA-binding transcription factor activity"/>
    <property type="evidence" value="ECO:0007669"/>
    <property type="project" value="InterPro"/>
</dbReference>
<evidence type="ECO:0000256" key="4">
    <source>
        <dbReference type="ARBA" id="ARBA00023015"/>
    </source>
</evidence>
<feature type="binding site" evidence="7">
    <location>
        <position position="107"/>
    </location>
    <ligand>
        <name>Zn(2+)</name>
        <dbReference type="ChEBI" id="CHEBI:29105"/>
    </ligand>
</feature>
<feature type="region of interest" description="Disordered" evidence="8">
    <location>
        <begin position="152"/>
        <end position="171"/>
    </location>
</feature>
<dbReference type="GO" id="GO:0008270">
    <property type="term" value="F:zinc ion binding"/>
    <property type="evidence" value="ECO:0007669"/>
    <property type="project" value="TreeGrafter"/>
</dbReference>